<comment type="similarity">
    <text evidence="1">Belongs to the eukaryotic/archaeal PrmC-related family.</text>
</comment>
<keyword evidence="7" id="KW-1185">Reference proteome</keyword>
<dbReference type="InterPro" id="IPR029063">
    <property type="entry name" value="SAM-dependent_MTases_sf"/>
</dbReference>
<dbReference type="Proteomes" id="UP000198967">
    <property type="component" value="Unassembled WGS sequence"/>
</dbReference>
<reference evidence="6 7" key="1">
    <citation type="submission" date="2016-10" db="EMBL/GenBank/DDBJ databases">
        <authorList>
            <person name="de Groot N.N."/>
        </authorList>
    </citation>
    <scope>NUCLEOTIDE SEQUENCE [LARGE SCALE GENOMIC DNA]</scope>
    <source>
        <strain evidence="6 7">CGMCC 4.3143</strain>
    </source>
</reference>
<dbReference type="NCBIfam" id="TIGR00537">
    <property type="entry name" value="hemK_rel_arch"/>
    <property type="match status" value="1"/>
</dbReference>
<evidence type="ECO:0000256" key="2">
    <source>
        <dbReference type="ARBA" id="ARBA00022603"/>
    </source>
</evidence>
<dbReference type="GO" id="GO:0003676">
    <property type="term" value="F:nucleic acid binding"/>
    <property type="evidence" value="ECO:0007669"/>
    <property type="project" value="InterPro"/>
</dbReference>
<dbReference type="AlphaFoldDB" id="A0A1G7WJ51"/>
<proteinExistence type="inferred from homology"/>
<dbReference type="STRING" id="366584.SAMN05216377_114144"/>
<dbReference type="Gene3D" id="3.40.50.150">
    <property type="entry name" value="Vaccinia Virus protein VP39"/>
    <property type="match status" value="1"/>
</dbReference>
<name>A0A1G7WJ51_PSEOR</name>
<dbReference type="InterPro" id="IPR004557">
    <property type="entry name" value="PrmC-related"/>
</dbReference>
<evidence type="ECO:0000313" key="7">
    <source>
        <dbReference type="Proteomes" id="UP000198967"/>
    </source>
</evidence>
<keyword evidence="4" id="KW-0949">S-adenosyl-L-methionine</keyword>
<dbReference type="GO" id="GO:0008170">
    <property type="term" value="F:N-methyltransferase activity"/>
    <property type="evidence" value="ECO:0007669"/>
    <property type="project" value="UniProtKB-ARBA"/>
</dbReference>
<dbReference type="PANTHER" id="PTHR45875:SF1">
    <property type="entry name" value="METHYLTRANSFERASE N6AMT1"/>
    <property type="match status" value="1"/>
</dbReference>
<dbReference type="InterPro" id="IPR002052">
    <property type="entry name" value="DNA_methylase_N6_adenine_CS"/>
</dbReference>
<evidence type="ECO:0000256" key="3">
    <source>
        <dbReference type="ARBA" id="ARBA00022679"/>
    </source>
</evidence>
<evidence type="ECO:0000256" key="1">
    <source>
        <dbReference type="ARBA" id="ARBA00006149"/>
    </source>
</evidence>
<evidence type="ECO:0000259" key="5">
    <source>
        <dbReference type="Pfam" id="PF05175"/>
    </source>
</evidence>
<dbReference type="EMBL" id="FNBE01000014">
    <property type="protein sequence ID" value="SDG71996.1"/>
    <property type="molecule type" value="Genomic_DNA"/>
</dbReference>
<dbReference type="GO" id="GO:0032259">
    <property type="term" value="P:methylation"/>
    <property type="evidence" value="ECO:0007669"/>
    <property type="project" value="UniProtKB-KW"/>
</dbReference>
<dbReference type="RefSeq" id="WP_218129922.1">
    <property type="nucleotide sequence ID" value="NZ_FNBE01000014.1"/>
</dbReference>
<dbReference type="CDD" id="cd02440">
    <property type="entry name" value="AdoMet_MTases"/>
    <property type="match status" value="1"/>
</dbReference>
<accession>A0A1G7WJ51</accession>
<dbReference type="SUPFAM" id="SSF53335">
    <property type="entry name" value="S-adenosyl-L-methionine-dependent methyltransferases"/>
    <property type="match status" value="1"/>
</dbReference>
<organism evidence="6 7">
    <name type="scientific">Pseudonocardia oroxyli</name>
    <dbReference type="NCBI Taxonomy" id="366584"/>
    <lineage>
        <taxon>Bacteria</taxon>
        <taxon>Bacillati</taxon>
        <taxon>Actinomycetota</taxon>
        <taxon>Actinomycetes</taxon>
        <taxon>Pseudonocardiales</taxon>
        <taxon>Pseudonocardiaceae</taxon>
        <taxon>Pseudonocardia</taxon>
    </lineage>
</organism>
<feature type="domain" description="Methyltransferase small" evidence="5">
    <location>
        <begin position="14"/>
        <end position="105"/>
    </location>
</feature>
<gene>
    <name evidence="6" type="ORF">SAMN05216377_114144</name>
</gene>
<dbReference type="GO" id="GO:0008276">
    <property type="term" value="F:protein methyltransferase activity"/>
    <property type="evidence" value="ECO:0007669"/>
    <property type="project" value="TreeGrafter"/>
</dbReference>
<keyword evidence="2 6" id="KW-0489">Methyltransferase</keyword>
<dbReference type="PROSITE" id="PS00092">
    <property type="entry name" value="N6_MTASE"/>
    <property type="match status" value="1"/>
</dbReference>
<sequence>MILLCPPGVYRAQSDTDLLAGHLTGTATGRDVLDLGTGTGALALSAWRAGAASVTAVDLARRCVATTRLNCLLHGTPVRVLRGDLFAPVAGRRFGMIVANPPYVPSEAAVLPRHRAARSWDAGPDGRAVLDRICDAAPDHLTDDGILMIVHSQVCGPQATLDRLERRGLRATVVDRSRIPFGPVMRSRAGLLERRGLVAPGDRLEELVVVEARRG</sequence>
<keyword evidence="3 6" id="KW-0808">Transferase</keyword>
<dbReference type="GO" id="GO:0008757">
    <property type="term" value="F:S-adenosylmethionine-dependent methyltransferase activity"/>
    <property type="evidence" value="ECO:0007669"/>
    <property type="project" value="TreeGrafter"/>
</dbReference>
<dbReference type="PANTHER" id="PTHR45875">
    <property type="entry name" value="METHYLTRANSFERASE N6AMT1"/>
    <property type="match status" value="1"/>
</dbReference>
<dbReference type="Pfam" id="PF05175">
    <property type="entry name" value="MTS"/>
    <property type="match status" value="1"/>
</dbReference>
<protein>
    <submittedName>
        <fullName evidence="6">Release factor glutamine methyltransferase</fullName>
    </submittedName>
</protein>
<dbReference type="GO" id="GO:0035657">
    <property type="term" value="C:eRF1 methyltransferase complex"/>
    <property type="evidence" value="ECO:0007669"/>
    <property type="project" value="TreeGrafter"/>
</dbReference>
<dbReference type="InterPro" id="IPR007848">
    <property type="entry name" value="Small_mtfrase_dom"/>
</dbReference>
<evidence type="ECO:0000313" key="6">
    <source>
        <dbReference type="EMBL" id="SDG71996.1"/>
    </source>
</evidence>
<dbReference type="InterPro" id="IPR052190">
    <property type="entry name" value="Euk-Arch_PrmC-MTase"/>
</dbReference>
<evidence type="ECO:0000256" key="4">
    <source>
        <dbReference type="ARBA" id="ARBA00022691"/>
    </source>
</evidence>